<organism evidence="1 2">
    <name type="scientific">Choanephora cucurbitarum</name>
    <dbReference type="NCBI Taxonomy" id="101091"/>
    <lineage>
        <taxon>Eukaryota</taxon>
        <taxon>Fungi</taxon>
        <taxon>Fungi incertae sedis</taxon>
        <taxon>Mucoromycota</taxon>
        <taxon>Mucoromycotina</taxon>
        <taxon>Mucoromycetes</taxon>
        <taxon>Mucorales</taxon>
        <taxon>Mucorineae</taxon>
        <taxon>Choanephoraceae</taxon>
        <taxon>Choanephoroideae</taxon>
        <taxon>Choanephora</taxon>
    </lineage>
</organism>
<dbReference type="Proteomes" id="UP000093000">
    <property type="component" value="Unassembled WGS sequence"/>
</dbReference>
<dbReference type="EMBL" id="LUGH01002146">
    <property type="protein sequence ID" value="OBZ80426.1"/>
    <property type="molecule type" value="Genomic_DNA"/>
</dbReference>
<dbReference type="Gene3D" id="3.30.420.10">
    <property type="entry name" value="Ribonuclease H-like superfamily/Ribonuclease H"/>
    <property type="match status" value="1"/>
</dbReference>
<dbReference type="OrthoDB" id="2289193at2759"/>
<keyword evidence="2" id="KW-1185">Reference proteome</keyword>
<dbReference type="GO" id="GO:0003676">
    <property type="term" value="F:nucleic acid binding"/>
    <property type="evidence" value="ECO:0007669"/>
    <property type="project" value="InterPro"/>
</dbReference>
<dbReference type="AlphaFoldDB" id="A0A1C7MVI4"/>
<sequence length="224" mass="25810">MKIGQQNAVDENGQWITLSLKTFMYQNHLHHTPSICRIFFKLKMDKCLSVSVIHVRAAQRWVKQHEEDPDSIFDSKKQGRRRILDEEHKMTVIKYVDPNPSADITEHLMYEFRLNDLKVSCSTGAYFYEGRMQLVIERKAEFHSVEINSPDKMGVREWDETDMNFLTNCLFLDESPFHINMKRTRAWSTVGTPAIVTVPTTRAKKKTTTVLGAISASGSIKVVS</sequence>
<protein>
    <submittedName>
        <fullName evidence="1">Uncharacterized protein</fullName>
    </submittedName>
</protein>
<dbReference type="InterPro" id="IPR036397">
    <property type="entry name" value="RNaseH_sf"/>
</dbReference>
<accession>A0A1C7MVI4</accession>
<comment type="caution">
    <text evidence="1">The sequence shown here is derived from an EMBL/GenBank/DDBJ whole genome shotgun (WGS) entry which is preliminary data.</text>
</comment>
<proteinExistence type="predicted"/>
<evidence type="ECO:0000313" key="1">
    <source>
        <dbReference type="EMBL" id="OBZ80426.1"/>
    </source>
</evidence>
<gene>
    <name evidence="1" type="ORF">A0J61_11525</name>
</gene>
<name>A0A1C7MVI4_9FUNG</name>
<evidence type="ECO:0000313" key="2">
    <source>
        <dbReference type="Proteomes" id="UP000093000"/>
    </source>
</evidence>
<dbReference type="InParanoid" id="A0A1C7MVI4"/>
<reference evidence="1 2" key="1">
    <citation type="submission" date="2016-03" db="EMBL/GenBank/DDBJ databases">
        <title>Choanephora cucurbitarum.</title>
        <authorList>
            <person name="Min B."/>
            <person name="Park H."/>
            <person name="Park J.-H."/>
            <person name="Shin H.-D."/>
            <person name="Choi I.-G."/>
        </authorList>
    </citation>
    <scope>NUCLEOTIDE SEQUENCE [LARGE SCALE GENOMIC DNA]</scope>
    <source>
        <strain evidence="1 2">KUS-F28377</strain>
    </source>
</reference>
<feature type="non-terminal residue" evidence="1">
    <location>
        <position position="224"/>
    </location>
</feature>